<evidence type="ECO:0000313" key="1">
    <source>
        <dbReference type="EMBL" id="KXA93018.1"/>
    </source>
</evidence>
<dbReference type="EMBL" id="LHXN01000019">
    <property type="protein sequence ID" value="KXA93018.1"/>
    <property type="molecule type" value="Genomic_DNA"/>
</dbReference>
<sequence length="69" mass="7859">MGLLDCLTPSGKLVYRDEDPAYEDYGKLDERGQHHHVLEFSAEGEGELHVLMAHPTTKGSWSYFYCIDV</sequence>
<dbReference type="Proteomes" id="UP000070373">
    <property type="component" value="Unassembled WGS sequence"/>
</dbReference>
<comment type="caution">
    <text evidence="1">The sequence shown here is derived from an EMBL/GenBank/DDBJ whole genome shotgun (WGS) entry which is preliminary data.</text>
</comment>
<dbReference type="AlphaFoldDB" id="A0A133UFM2"/>
<proteinExistence type="predicted"/>
<protein>
    <submittedName>
        <fullName evidence="1">Uncharacterized protein</fullName>
    </submittedName>
</protein>
<evidence type="ECO:0000313" key="2">
    <source>
        <dbReference type="Proteomes" id="UP000070373"/>
    </source>
</evidence>
<gene>
    <name evidence="1" type="ORF">AKJ64_01575</name>
</gene>
<name>A0A133UFM2_9EURY</name>
<reference evidence="1 2" key="1">
    <citation type="journal article" date="2016" name="Sci. Rep.">
        <title>Metabolic traits of an uncultured archaeal lineage -MSBL1- from brine pools of the Red Sea.</title>
        <authorList>
            <person name="Mwirichia R."/>
            <person name="Alam I."/>
            <person name="Rashid M."/>
            <person name="Vinu M."/>
            <person name="Ba-Alawi W."/>
            <person name="Anthony Kamau A."/>
            <person name="Kamanda Ngugi D."/>
            <person name="Goker M."/>
            <person name="Klenk H.P."/>
            <person name="Bajic V."/>
            <person name="Stingl U."/>
        </authorList>
    </citation>
    <scope>NUCLEOTIDE SEQUENCE [LARGE SCALE GENOMIC DNA]</scope>
    <source>
        <strain evidence="1">SCGC-AAA259E17</strain>
    </source>
</reference>
<organism evidence="1 2">
    <name type="scientific">candidate division MSBL1 archaeon SCGC-AAA259E17</name>
    <dbReference type="NCBI Taxonomy" id="1698263"/>
    <lineage>
        <taxon>Archaea</taxon>
        <taxon>Methanobacteriati</taxon>
        <taxon>Methanobacteriota</taxon>
        <taxon>candidate division MSBL1</taxon>
    </lineage>
</organism>
<keyword evidence="2" id="KW-1185">Reference proteome</keyword>
<accession>A0A133UFM2</accession>